<evidence type="ECO:0000259" key="2">
    <source>
        <dbReference type="PROSITE" id="PS50222"/>
    </source>
</evidence>
<dbReference type="InterPro" id="IPR011992">
    <property type="entry name" value="EF-hand-dom_pair"/>
</dbReference>
<dbReference type="InterPro" id="IPR018247">
    <property type="entry name" value="EF_Hand_1_Ca_BS"/>
</dbReference>
<dbReference type="PROSITE" id="PS50222">
    <property type="entry name" value="EF_HAND_2"/>
    <property type="match status" value="1"/>
</dbReference>
<comment type="caution">
    <text evidence="3">The sequence shown here is derived from an EMBL/GenBank/DDBJ whole genome shotgun (WGS) entry which is preliminary data.</text>
</comment>
<feature type="compositionally biased region" description="Low complexity" evidence="1">
    <location>
        <begin position="499"/>
        <end position="512"/>
    </location>
</feature>
<sequence length="584" mass="61726">MRRVNLEKLKNLLAMVMMAILVSGCGGQLPNGILGDENIDIKGTAVILGTLDLPSLQSGLARVAAYKTSAQDAGNTVISGIAVQPSQFTVHCGAASARVNSDGTWKISGVTPGKNITIRATSDNIEFMSSIAEIFPNQIIANARVNSSTTAEGLIREQLRSSLPGDDSISPLREDVLALAAELEDSILMGRHLTARVTELETSRKILEKSVEKMVKWGRQGIRKGTIEIWRLADSLPEAADFDENGDGFLSLQEFTRLRQFMSISMPASDDSRTSPVLCNQNLERGIATSAISRLDQQIPQMDNDDDGYLTPGQIEELISSLMKMVQPLPSAANGSEVSAFMAGGPLSSDVISGSESLPTQTMLAVAQAPDLFFPNSSDDPDTFDQKLAGFIVALEGMTQSRVTTTRFSMGLLETEISAGNSAVTDSSAAGASAATIAASAASKGIMSSDEVIGVAGLIQKYPGAASLDRDGDGWLRGNEIIMLRSLLPGARGTADSWNQSGNTNSDNSGNTVPEVDSGKTATGETAVPDSTQPCIAIMPLAAVENVMGILENAESMDTDMDGFLKLQELSDMAGKIRSCISIY</sequence>
<proteinExistence type="predicted"/>
<reference evidence="3 4" key="1">
    <citation type="journal article" date="2017" name="ISME J.">
        <title>Potential for microbial H2 and metal transformations associated with novel bacteria and archaea in deep terrestrial subsurface sediments.</title>
        <authorList>
            <person name="Hernsdorf A.W."/>
            <person name="Amano Y."/>
            <person name="Miyakawa K."/>
            <person name="Ise K."/>
            <person name="Suzuki Y."/>
            <person name="Anantharaman K."/>
            <person name="Probst A."/>
            <person name="Burstein D."/>
            <person name="Thomas B.C."/>
            <person name="Banfield J.F."/>
        </authorList>
    </citation>
    <scope>NUCLEOTIDE SEQUENCE [LARGE SCALE GENOMIC DNA]</scope>
    <source>
        <strain evidence="3">HGW-Wallbacteria-1</strain>
    </source>
</reference>
<evidence type="ECO:0000313" key="3">
    <source>
        <dbReference type="EMBL" id="PKK89342.1"/>
    </source>
</evidence>
<dbReference type="AlphaFoldDB" id="A0A2N1PM36"/>
<dbReference type="PROSITE" id="PS00018">
    <property type="entry name" value="EF_HAND_1"/>
    <property type="match status" value="1"/>
</dbReference>
<dbReference type="PROSITE" id="PS51257">
    <property type="entry name" value="PROKAR_LIPOPROTEIN"/>
    <property type="match status" value="1"/>
</dbReference>
<evidence type="ECO:0000256" key="1">
    <source>
        <dbReference type="SAM" id="MobiDB-lite"/>
    </source>
</evidence>
<feature type="compositionally biased region" description="Polar residues" evidence="1">
    <location>
        <begin position="520"/>
        <end position="529"/>
    </location>
</feature>
<dbReference type="SUPFAM" id="SSF47473">
    <property type="entry name" value="EF-hand"/>
    <property type="match status" value="1"/>
</dbReference>
<organism evidence="3 4">
    <name type="scientific">Candidatus Wallbacteria bacterium HGW-Wallbacteria-1</name>
    <dbReference type="NCBI Taxonomy" id="2013854"/>
    <lineage>
        <taxon>Bacteria</taxon>
        <taxon>Candidatus Walliibacteriota</taxon>
    </lineage>
</organism>
<gene>
    <name evidence="3" type="ORF">CVV64_14860</name>
</gene>
<dbReference type="Proteomes" id="UP000233256">
    <property type="component" value="Unassembled WGS sequence"/>
</dbReference>
<dbReference type="GO" id="GO:0005509">
    <property type="term" value="F:calcium ion binding"/>
    <property type="evidence" value="ECO:0007669"/>
    <property type="project" value="InterPro"/>
</dbReference>
<feature type="region of interest" description="Disordered" evidence="1">
    <location>
        <begin position="494"/>
        <end position="529"/>
    </location>
</feature>
<name>A0A2N1PM36_9BACT</name>
<accession>A0A2N1PM36</accession>
<evidence type="ECO:0000313" key="4">
    <source>
        <dbReference type="Proteomes" id="UP000233256"/>
    </source>
</evidence>
<dbReference type="Gene3D" id="1.10.238.10">
    <property type="entry name" value="EF-hand"/>
    <property type="match status" value="1"/>
</dbReference>
<feature type="domain" description="EF-hand" evidence="2">
    <location>
        <begin position="240"/>
        <end position="265"/>
    </location>
</feature>
<dbReference type="InterPro" id="IPR002048">
    <property type="entry name" value="EF_hand_dom"/>
</dbReference>
<protein>
    <recommendedName>
        <fullName evidence="2">EF-hand domain-containing protein</fullName>
    </recommendedName>
</protein>
<dbReference type="EMBL" id="PGXC01000020">
    <property type="protein sequence ID" value="PKK89342.1"/>
    <property type="molecule type" value="Genomic_DNA"/>
</dbReference>